<accession>A0A7X1AWR1</accession>
<feature type="transmembrane region" description="Helical" evidence="2">
    <location>
        <begin position="38"/>
        <end position="60"/>
    </location>
</feature>
<dbReference type="EMBL" id="JACHVA010000047">
    <property type="protein sequence ID" value="MBC2601209.1"/>
    <property type="molecule type" value="Genomic_DNA"/>
</dbReference>
<evidence type="ECO:0000259" key="3">
    <source>
        <dbReference type="Pfam" id="PF02719"/>
    </source>
</evidence>
<dbReference type="AlphaFoldDB" id="A0A7X1AWR1"/>
<sequence>MIRIVLLALVYSALFVAALLLAYEVRFDFLIPESYRDQRWWALLYVLPLKLLALFCFGQFRGLLSFFRVPDLNRTFAALFLCSLIFFAIRIFPAPGLVDIPRGIILADLLFSTVGLVGFRMVLRIYREKKGAGPREKHQRHRVVVIGAGSTGAALAADLLARPQLGLHPVVFLDDDPEKKGRQIHGVPIWGNPEQLEDAAERFSATRIVIAVPTLQARRIREILKTAGNVGLETVIVPSLHELSSGRIRVEEMRRVEVEDLLGRESVPIKVDLIRKIVEGQTVLVTGAGGSIGSELVRQLATLSPKKLLLIDAAENALFEIVEEMREGFPGVDLESWVLDYREWAITRRILETQPPSVIFHAAAYKHVPLMESQPREAVLNNFLGTYQLSKLAIEFGVERFVLISTDKAINPTSVMGCSKRMAEIALQSLQRESQNTKFLAVRFGNVLGSSGSVIPTFRRQIARGGPVTVTHPEVTRYFMTISEAVGLVLQAASLGEGGEIFLLEMGDPIKIIDLARQMIQLSGYEPETEIEIEITGLRPGEKLFEELNYDTETSDETNHPRIRRLQCLSARTERFEEWIAELEKDLLTLSREELKKKIAERVPEYQPFVE</sequence>
<comment type="similarity">
    <text evidence="1">Belongs to the polysaccharide synthase family.</text>
</comment>
<name>A0A7X1AWR1_9BACT</name>
<evidence type="ECO:0000256" key="1">
    <source>
        <dbReference type="ARBA" id="ARBA00007430"/>
    </source>
</evidence>
<protein>
    <submittedName>
        <fullName evidence="4">Polysaccharide biosynthesis protein</fullName>
    </submittedName>
</protein>
<dbReference type="PANTHER" id="PTHR43318:SF1">
    <property type="entry name" value="POLYSACCHARIDE BIOSYNTHESIS PROTEIN EPSC-RELATED"/>
    <property type="match status" value="1"/>
</dbReference>
<proteinExistence type="inferred from homology"/>
<dbReference type="Pfam" id="PF13727">
    <property type="entry name" value="CoA_binding_3"/>
    <property type="match status" value="1"/>
</dbReference>
<comment type="caution">
    <text evidence="4">The sequence shown here is derived from an EMBL/GenBank/DDBJ whole genome shotgun (WGS) entry which is preliminary data.</text>
</comment>
<feature type="domain" description="Polysaccharide biosynthesis protein CapD-like" evidence="3">
    <location>
        <begin position="283"/>
        <end position="566"/>
    </location>
</feature>
<dbReference type="Proteomes" id="UP000525652">
    <property type="component" value="Unassembled WGS sequence"/>
</dbReference>
<dbReference type="SUPFAM" id="SSF51735">
    <property type="entry name" value="NAD(P)-binding Rossmann-fold domains"/>
    <property type="match status" value="2"/>
</dbReference>
<reference evidence="4 5" key="1">
    <citation type="submission" date="2020-07" db="EMBL/GenBank/DDBJ databases">
        <authorList>
            <person name="Feng X."/>
        </authorList>
    </citation>
    <scope>NUCLEOTIDE SEQUENCE [LARGE SCALE GENOMIC DNA]</scope>
    <source>
        <strain evidence="4 5">JCM14086</strain>
    </source>
</reference>
<keyword evidence="2" id="KW-0812">Transmembrane</keyword>
<feature type="transmembrane region" description="Helical" evidence="2">
    <location>
        <begin position="72"/>
        <end position="92"/>
    </location>
</feature>
<dbReference type="CDD" id="cd05237">
    <property type="entry name" value="UDP_invert_4-6DH_SDR_e"/>
    <property type="match status" value="1"/>
</dbReference>
<keyword evidence="5" id="KW-1185">Reference proteome</keyword>
<evidence type="ECO:0000256" key="2">
    <source>
        <dbReference type="SAM" id="Phobius"/>
    </source>
</evidence>
<dbReference type="PANTHER" id="PTHR43318">
    <property type="entry name" value="UDP-N-ACETYLGLUCOSAMINE 4,6-DEHYDRATASE"/>
    <property type="match status" value="1"/>
</dbReference>
<gene>
    <name evidence="4" type="ORF">H5P30_05410</name>
</gene>
<dbReference type="Gene3D" id="3.40.50.720">
    <property type="entry name" value="NAD(P)-binding Rossmann-like Domain"/>
    <property type="match status" value="2"/>
</dbReference>
<feature type="transmembrane region" description="Helical" evidence="2">
    <location>
        <begin position="104"/>
        <end position="123"/>
    </location>
</feature>
<dbReference type="RefSeq" id="WP_185691934.1">
    <property type="nucleotide sequence ID" value="NZ_JACHVA010000047.1"/>
</dbReference>
<organism evidence="4 5">
    <name type="scientific">Puniceicoccus vermicola</name>
    <dbReference type="NCBI Taxonomy" id="388746"/>
    <lineage>
        <taxon>Bacteria</taxon>
        <taxon>Pseudomonadati</taxon>
        <taxon>Verrucomicrobiota</taxon>
        <taxon>Opitutia</taxon>
        <taxon>Puniceicoccales</taxon>
        <taxon>Puniceicoccaceae</taxon>
        <taxon>Puniceicoccus</taxon>
    </lineage>
</organism>
<dbReference type="InterPro" id="IPR003869">
    <property type="entry name" value="Polysac_CapD-like"/>
</dbReference>
<dbReference type="Pfam" id="PF02719">
    <property type="entry name" value="Polysacc_synt_2"/>
    <property type="match status" value="1"/>
</dbReference>
<evidence type="ECO:0000313" key="5">
    <source>
        <dbReference type="Proteomes" id="UP000525652"/>
    </source>
</evidence>
<evidence type="ECO:0000313" key="4">
    <source>
        <dbReference type="EMBL" id="MBC2601209.1"/>
    </source>
</evidence>
<dbReference type="InterPro" id="IPR051203">
    <property type="entry name" value="Polysaccharide_Synthase-Rel"/>
</dbReference>
<keyword evidence="2" id="KW-1133">Transmembrane helix</keyword>
<dbReference type="InterPro" id="IPR036291">
    <property type="entry name" value="NAD(P)-bd_dom_sf"/>
</dbReference>
<keyword evidence="2" id="KW-0472">Membrane</keyword>
<feature type="transmembrane region" description="Helical" evidence="2">
    <location>
        <begin position="143"/>
        <end position="161"/>
    </location>
</feature>